<proteinExistence type="predicted"/>
<evidence type="ECO:0000313" key="2">
    <source>
        <dbReference type="Proteomes" id="UP001269400"/>
    </source>
</evidence>
<sequence>MFNRFRRFLTKQDKKESNAYITVEENEMDSELRNRIYKLENLAKGLTQELQRKYSLQFKKQGKPNLKIWVHRDIDGDEIKDLTLNRFSEKEYRSLVAINFDYEDNDDIFVTYIQLWYYHGGYNKGQGTLYNSFTYNLKGDIEKLLNDLLADKESFK</sequence>
<dbReference type="Proteomes" id="UP001269400">
    <property type="component" value="Unassembled WGS sequence"/>
</dbReference>
<comment type="caution">
    <text evidence="1">The sequence shown here is derived from an EMBL/GenBank/DDBJ whole genome shotgun (WGS) entry which is preliminary data.</text>
</comment>
<gene>
    <name evidence="1" type="ORF">O0Q50_22740</name>
</gene>
<name>A0AAX6NDK3_PRIAR</name>
<dbReference type="RefSeq" id="WP_316911219.1">
    <property type="nucleotide sequence ID" value="NZ_JAPTGD010000002.1"/>
</dbReference>
<reference evidence="1" key="1">
    <citation type="journal article" date="2022" name="J Environ Chem Eng">
        <title>Biodegradation of petroleum oil using a constructed nonpathogenic and heavy metal-tolerant bacterial consortium isolated from marine sponges.</title>
        <authorList>
            <person name="Dechsakulwatana C."/>
            <person name="Rungsihiranrut A."/>
            <person name="Muangchinda C."/>
            <person name="Ningthoujam R."/>
            <person name="Klankeo P."/>
            <person name="Pinyakong O."/>
        </authorList>
    </citation>
    <scope>NUCLEOTIDE SEQUENCE</scope>
    <source>
        <strain evidence="1">TL01-2</strain>
    </source>
</reference>
<dbReference type="AlphaFoldDB" id="A0AAX6NDK3"/>
<dbReference type="EMBL" id="JAPTGD010000002">
    <property type="protein sequence ID" value="MDU9694003.1"/>
    <property type="molecule type" value="Genomic_DNA"/>
</dbReference>
<accession>A0AAX6NDK3</accession>
<evidence type="ECO:0000313" key="1">
    <source>
        <dbReference type="EMBL" id="MDU9694003.1"/>
    </source>
</evidence>
<reference evidence="1" key="2">
    <citation type="submission" date="2022-12" db="EMBL/GenBank/DDBJ databases">
        <authorList>
            <person name="Dechsakulwatana C."/>
            <person name="Rungsihiranrut A."/>
            <person name="Muangchinda C."/>
            <person name="Ningthoujam R."/>
            <person name="Klankeo P."/>
            <person name="Pinyakong O."/>
        </authorList>
    </citation>
    <scope>NUCLEOTIDE SEQUENCE</scope>
    <source>
        <strain evidence="1">TL01-2</strain>
    </source>
</reference>
<organism evidence="1 2">
    <name type="scientific">Priestia aryabhattai</name>
    <name type="common">Bacillus aryabhattai</name>
    <dbReference type="NCBI Taxonomy" id="412384"/>
    <lineage>
        <taxon>Bacteria</taxon>
        <taxon>Bacillati</taxon>
        <taxon>Bacillota</taxon>
        <taxon>Bacilli</taxon>
        <taxon>Bacillales</taxon>
        <taxon>Bacillaceae</taxon>
        <taxon>Priestia</taxon>
    </lineage>
</organism>
<protein>
    <submittedName>
        <fullName evidence="1">Uncharacterized protein</fullName>
    </submittedName>
</protein>